<evidence type="ECO:0000256" key="4">
    <source>
        <dbReference type="ARBA" id="ARBA00022692"/>
    </source>
</evidence>
<evidence type="ECO:0000256" key="2">
    <source>
        <dbReference type="ARBA" id="ARBA00022475"/>
    </source>
</evidence>
<feature type="transmembrane region" description="Helical" evidence="9">
    <location>
        <begin position="141"/>
        <end position="161"/>
    </location>
</feature>
<protein>
    <submittedName>
        <fullName evidence="10">Transmembrane exosortase</fullName>
    </submittedName>
</protein>
<evidence type="ECO:0000256" key="3">
    <source>
        <dbReference type="ARBA" id="ARBA00022670"/>
    </source>
</evidence>
<dbReference type="Pfam" id="PF09721">
    <property type="entry name" value="Exosortase_EpsH"/>
    <property type="match status" value="1"/>
</dbReference>
<keyword evidence="3" id="KW-0645">Protease</keyword>
<feature type="transmembrane region" description="Helical" evidence="9">
    <location>
        <begin position="261"/>
        <end position="289"/>
    </location>
</feature>
<evidence type="ECO:0000256" key="9">
    <source>
        <dbReference type="SAM" id="Phobius"/>
    </source>
</evidence>
<dbReference type="InterPro" id="IPR013426">
    <property type="entry name" value="EpsH-like"/>
</dbReference>
<organism evidence="10 11">
    <name type="scientific">Novipirellula herctigrandis</name>
    <dbReference type="NCBI Taxonomy" id="2527986"/>
    <lineage>
        <taxon>Bacteria</taxon>
        <taxon>Pseudomonadati</taxon>
        <taxon>Planctomycetota</taxon>
        <taxon>Planctomycetia</taxon>
        <taxon>Pirellulales</taxon>
        <taxon>Pirellulaceae</taxon>
        <taxon>Novipirellula</taxon>
    </lineage>
</organism>
<evidence type="ECO:0000256" key="8">
    <source>
        <dbReference type="SAM" id="MobiDB-lite"/>
    </source>
</evidence>
<evidence type="ECO:0000256" key="5">
    <source>
        <dbReference type="ARBA" id="ARBA00022801"/>
    </source>
</evidence>
<dbReference type="EMBL" id="SJPJ01000001">
    <property type="protein sequence ID" value="TWT81173.1"/>
    <property type="molecule type" value="Genomic_DNA"/>
</dbReference>
<dbReference type="GO" id="GO:0008233">
    <property type="term" value="F:peptidase activity"/>
    <property type="evidence" value="ECO:0007669"/>
    <property type="project" value="UniProtKB-KW"/>
</dbReference>
<sequence length="355" mass="40036">MSKSDRRHQRRRPKSPVASSSKANHLVNVAIGKSNSPDNRSAEPPLQPLLRHQWLRIVLPASLVFAVAVLYAYWPTLLWMEDAWRVEPDYSHGYLVIPLAGLLLWHRRESLPGCRGRISIMGLSLIGLAIVMRWLSRFIYADFLDAWSILPLVAGTIWFLLGPRMMRWSLPAILFLFFMVPMPYQAESLLSWKLQGVATQLSTVMLRVLGQPAVSDAHIVWVNDQRLVIEEACSGLRIFIGVAALAFFWAAMASRSWIDRVIVIVAAIPLAIFVNALRITTVGVFYQLADSPHARNFIHDVTGLLMIPLAFVLLWLVKAYWENLYRPVERMTAKDFISNSPNANSNAIASVKASL</sequence>
<keyword evidence="5" id="KW-0378">Hydrolase</keyword>
<name>A0A5C5Z3Q4_9BACT</name>
<keyword evidence="11" id="KW-1185">Reference proteome</keyword>
<dbReference type="GO" id="GO:0006508">
    <property type="term" value="P:proteolysis"/>
    <property type="evidence" value="ECO:0007669"/>
    <property type="project" value="UniProtKB-KW"/>
</dbReference>
<dbReference type="InterPro" id="IPR026392">
    <property type="entry name" value="Exo/Archaeosortase_dom"/>
</dbReference>
<feature type="transmembrane region" description="Helical" evidence="9">
    <location>
        <begin position="301"/>
        <end position="321"/>
    </location>
</feature>
<evidence type="ECO:0000313" key="10">
    <source>
        <dbReference type="EMBL" id="TWT81173.1"/>
    </source>
</evidence>
<keyword evidence="2" id="KW-1003">Cell membrane</keyword>
<dbReference type="AlphaFoldDB" id="A0A5C5Z3Q4"/>
<accession>A0A5C5Z3Q4</accession>
<feature type="transmembrane region" description="Helical" evidence="9">
    <location>
        <begin position="118"/>
        <end position="135"/>
    </location>
</feature>
<dbReference type="InterPro" id="IPR019127">
    <property type="entry name" value="Exosortase"/>
</dbReference>
<dbReference type="Proteomes" id="UP000315010">
    <property type="component" value="Unassembled WGS sequence"/>
</dbReference>
<feature type="compositionally biased region" description="Basic residues" evidence="8">
    <location>
        <begin position="1"/>
        <end position="14"/>
    </location>
</feature>
<evidence type="ECO:0000256" key="7">
    <source>
        <dbReference type="ARBA" id="ARBA00023136"/>
    </source>
</evidence>
<feature type="transmembrane region" description="Helical" evidence="9">
    <location>
        <begin position="168"/>
        <end position="186"/>
    </location>
</feature>
<comment type="caution">
    <text evidence="10">The sequence shown here is derived from an EMBL/GenBank/DDBJ whole genome shotgun (WGS) entry which is preliminary data.</text>
</comment>
<evidence type="ECO:0000313" key="11">
    <source>
        <dbReference type="Proteomes" id="UP000315010"/>
    </source>
</evidence>
<feature type="region of interest" description="Disordered" evidence="8">
    <location>
        <begin position="1"/>
        <end position="25"/>
    </location>
</feature>
<dbReference type="GO" id="GO:0005886">
    <property type="term" value="C:plasma membrane"/>
    <property type="evidence" value="ECO:0007669"/>
    <property type="project" value="UniProtKB-SubCell"/>
</dbReference>
<dbReference type="OrthoDB" id="9797363at2"/>
<feature type="transmembrane region" description="Helical" evidence="9">
    <location>
        <begin position="236"/>
        <end position="254"/>
    </location>
</feature>
<feature type="transmembrane region" description="Helical" evidence="9">
    <location>
        <begin position="54"/>
        <end position="74"/>
    </location>
</feature>
<dbReference type="NCBIfam" id="TIGR04178">
    <property type="entry name" value="exo_archaeo"/>
    <property type="match status" value="1"/>
</dbReference>
<reference evidence="10 11" key="1">
    <citation type="submission" date="2019-02" db="EMBL/GenBank/DDBJ databases">
        <title>Deep-cultivation of Planctomycetes and their phenomic and genomic characterization uncovers novel biology.</title>
        <authorList>
            <person name="Wiegand S."/>
            <person name="Jogler M."/>
            <person name="Boedeker C."/>
            <person name="Pinto D."/>
            <person name="Vollmers J."/>
            <person name="Rivas-Marin E."/>
            <person name="Kohn T."/>
            <person name="Peeters S.H."/>
            <person name="Heuer A."/>
            <person name="Rast P."/>
            <person name="Oberbeckmann S."/>
            <person name="Bunk B."/>
            <person name="Jeske O."/>
            <person name="Meyerdierks A."/>
            <person name="Storesund J.E."/>
            <person name="Kallscheuer N."/>
            <person name="Luecker S."/>
            <person name="Lage O.M."/>
            <person name="Pohl T."/>
            <person name="Merkel B.J."/>
            <person name="Hornburger P."/>
            <person name="Mueller R.-W."/>
            <person name="Bruemmer F."/>
            <person name="Labrenz M."/>
            <person name="Spormann A.M."/>
            <person name="Op Den Camp H."/>
            <person name="Overmann J."/>
            <person name="Amann R."/>
            <person name="Jetten M.S.M."/>
            <person name="Mascher T."/>
            <person name="Medema M.H."/>
            <person name="Devos D.P."/>
            <person name="Kaster A.-K."/>
            <person name="Ovreas L."/>
            <person name="Rohde M."/>
            <person name="Galperin M.Y."/>
            <person name="Jogler C."/>
        </authorList>
    </citation>
    <scope>NUCLEOTIDE SEQUENCE [LARGE SCALE GENOMIC DNA]</scope>
    <source>
        <strain evidence="10 11">CA13</strain>
    </source>
</reference>
<gene>
    <name evidence="10" type="ORF">CA13_26210</name>
</gene>
<keyword evidence="4 9" id="KW-0812">Transmembrane</keyword>
<keyword evidence="6 9" id="KW-1133">Transmembrane helix</keyword>
<evidence type="ECO:0000256" key="6">
    <source>
        <dbReference type="ARBA" id="ARBA00022989"/>
    </source>
</evidence>
<proteinExistence type="predicted"/>
<keyword evidence="7 9" id="KW-0472">Membrane</keyword>
<feature type="transmembrane region" description="Helical" evidence="9">
    <location>
        <begin position="90"/>
        <end position="106"/>
    </location>
</feature>
<evidence type="ECO:0000256" key="1">
    <source>
        <dbReference type="ARBA" id="ARBA00004651"/>
    </source>
</evidence>
<comment type="subcellular location">
    <subcellularLocation>
        <location evidence="1">Cell membrane</location>
        <topology evidence="1">Multi-pass membrane protein</topology>
    </subcellularLocation>
</comment>
<dbReference type="NCBIfam" id="TIGR02602">
    <property type="entry name" value="8TM_EpsH"/>
    <property type="match status" value="1"/>
</dbReference>